<dbReference type="InterPro" id="IPR005693">
    <property type="entry name" value="Mce"/>
</dbReference>
<comment type="caution">
    <text evidence="4">The sequence shown here is derived from an EMBL/GenBank/DDBJ whole genome shotgun (WGS) entry which is preliminary data.</text>
</comment>
<dbReference type="RefSeq" id="WP_277829985.1">
    <property type="nucleotide sequence ID" value="NZ_JAAIVF010000001.1"/>
</dbReference>
<dbReference type="EMBL" id="JANRHA010000008">
    <property type="protein sequence ID" value="MDG3015551.1"/>
    <property type="molecule type" value="Genomic_DNA"/>
</dbReference>
<dbReference type="PANTHER" id="PTHR33371:SF16">
    <property type="entry name" value="MCE-FAMILY PROTEIN MCE3F"/>
    <property type="match status" value="1"/>
</dbReference>
<feature type="domain" description="Mammalian cell entry C-terminal" evidence="3">
    <location>
        <begin position="120"/>
        <end position="317"/>
    </location>
</feature>
<evidence type="ECO:0000256" key="1">
    <source>
        <dbReference type="SAM" id="MobiDB-lite"/>
    </source>
</evidence>
<evidence type="ECO:0000259" key="2">
    <source>
        <dbReference type="Pfam" id="PF02470"/>
    </source>
</evidence>
<name>A0A9X4M1Q2_9ACTN</name>
<dbReference type="PANTHER" id="PTHR33371">
    <property type="entry name" value="INTERMEMBRANE PHOSPHOLIPID TRANSPORT SYSTEM BINDING PROTEIN MLAD-RELATED"/>
    <property type="match status" value="1"/>
</dbReference>
<dbReference type="Pfam" id="PF11887">
    <property type="entry name" value="Mce4_CUP1"/>
    <property type="match status" value="1"/>
</dbReference>
<dbReference type="Pfam" id="PF02470">
    <property type="entry name" value="MlaD"/>
    <property type="match status" value="1"/>
</dbReference>
<evidence type="ECO:0000259" key="3">
    <source>
        <dbReference type="Pfam" id="PF11887"/>
    </source>
</evidence>
<feature type="region of interest" description="Disordered" evidence="1">
    <location>
        <begin position="343"/>
        <end position="374"/>
    </location>
</feature>
<protein>
    <submittedName>
        <fullName evidence="4">MCE family protein</fullName>
    </submittedName>
</protein>
<dbReference type="InterPro" id="IPR003399">
    <property type="entry name" value="Mce/MlaD"/>
</dbReference>
<dbReference type="InterPro" id="IPR024516">
    <property type="entry name" value="Mce_C"/>
</dbReference>
<reference evidence="4" key="1">
    <citation type="submission" date="2022-08" db="EMBL/GenBank/DDBJ databases">
        <title>Genome analysis of Corynebacteriales strain.</title>
        <authorList>
            <person name="Lee S.D."/>
        </authorList>
    </citation>
    <scope>NUCLEOTIDE SEQUENCE</scope>
    <source>
        <strain evidence="4">D3-21</strain>
    </source>
</reference>
<sequence>MRRAVVIQLVLFVVVGAAAVTFGIRYVIGPQSLGGAIEVSARMSDAFGLSPGTAVTYRGVGVGKVTAVDVGDDGRGVVVRISLDPGTEIPMGSTAAVTNASALGIQSLDITPTTDRGPFLADGGTLTVPADKQPEQLDQLLGTMSRLVGSIDPNTITELSDTMGTALTGTGPQLRELIADADRLSQVLQEHAPALASMVDAGLPLLDTLAAHADGFPGSAAAVRNVADQLVASEPSLIYLTDHSPSAMAKTQQLLDSTHGDFGSLLTNMVTVGQIVSDRTPALAAGLVSIPDALGKLGSVVHGGRADFTLVGTQGPLCYYDTPRRSVGDVSPRNPNLALYCPPGKDLEQRGSRVAPRPNDLGLQNATEPGRVTGPPMVDDPILVPTGQQAVDYWKQLLQGIGH</sequence>
<keyword evidence="5" id="KW-1185">Reference proteome</keyword>
<dbReference type="AlphaFoldDB" id="A0A9X4M1Q2"/>
<dbReference type="GO" id="GO:0005576">
    <property type="term" value="C:extracellular region"/>
    <property type="evidence" value="ECO:0007669"/>
    <property type="project" value="TreeGrafter"/>
</dbReference>
<proteinExistence type="predicted"/>
<organism evidence="4 5">
    <name type="scientific">Speluncibacter jeojiensis</name>
    <dbReference type="NCBI Taxonomy" id="2710754"/>
    <lineage>
        <taxon>Bacteria</taxon>
        <taxon>Bacillati</taxon>
        <taxon>Actinomycetota</taxon>
        <taxon>Actinomycetes</taxon>
        <taxon>Mycobacteriales</taxon>
        <taxon>Speluncibacteraceae</taxon>
        <taxon>Speluncibacter</taxon>
    </lineage>
</organism>
<feature type="domain" description="Mce/MlaD" evidence="2">
    <location>
        <begin position="37"/>
        <end position="112"/>
    </location>
</feature>
<gene>
    <name evidence="4" type="ORF">NVS88_13405</name>
</gene>
<dbReference type="Proteomes" id="UP001152755">
    <property type="component" value="Unassembled WGS sequence"/>
</dbReference>
<evidence type="ECO:0000313" key="4">
    <source>
        <dbReference type="EMBL" id="MDG3015551.1"/>
    </source>
</evidence>
<dbReference type="NCBIfam" id="TIGR00996">
    <property type="entry name" value="Mtu_fam_mce"/>
    <property type="match status" value="1"/>
</dbReference>
<evidence type="ECO:0000313" key="5">
    <source>
        <dbReference type="Proteomes" id="UP001152755"/>
    </source>
</evidence>
<accession>A0A9X4M1Q2</accession>
<dbReference type="InterPro" id="IPR052336">
    <property type="entry name" value="MlaD_Phospholipid_Transporter"/>
</dbReference>